<evidence type="ECO:0000259" key="3">
    <source>
        <dbReference type="Pfam" id="PF14451"/>
    </source>
</evidence>
<dbReference type="PANTHER" id="PTHR39081">
    <property type="entry name" value="MUT7-C DOMAIN-CONTAINING PROTEIN"/>
    <property type="match status" value="1"/>
</dbReference>
<evidence type="ECO:0000313" key="5">
    <source>
        <dbReference type="Proteomes" id="UP000287830"/>
    </source>
</evidence>
<feature type="domain" description="Ubiquitin Mut7-C" evidence="3">
    <location>
        <begin position="35"/>
        <end position="109"/>
    </location>
</feature>
<accession>A0A7U9L3V0</accession>
<feature type="compositionally biased region" description="Basic residues" evidence="1">
    <location>
        <begin position="1"/>
        <end position="13"/>
    </location>
</feature>
<dbReference type="AlphaFoldDB" id="A0A7U9L3V0"/>
<name>A0A7U9L3V0_9ACTN</name>
<proteinExistence type="predicted"/>
<comment type="caution">
    <text evidence="4">The sequence shown here is derived from an EMBL/GenBank/DDBJ whole genome shotgun (WGS) entry which is preliminary data.</text>
</comment>
<gene>
    <name evidence="4" type="ORF">OEIGOIKO_07594</name>
</gene>
<evidence type="ECO:0000259" key="2">
    <source>
        <dbReference type="Pfam" id="PF01927"/>
    </source>
</evidence>
<feature type="region of interest" description="Disordered" evidence="1">
    <location>
        <begin position="1"/>
        <end position="20"/>
    </location>
</feature>
<organism evidence="4 5">
    <name type="scientific">Streptomyces chrestomyceticus JCM 4735</name>
    <dbReference type="NCBI Taxonomy" id="1306181"/>
    <lineage>
        <taxon>Bacteria</taxon>
        <taxon>Bacillati</taxon>
        <taxon>Actinomycetota</taxon>
        <taxon>Actinomycetes</taxon>
        <taxon>Kitasatosporales</taxon>
        <taxon>Streptomycetaceae</taxon>
        <taxon>Streptomyces</taxon>
    </lineage>
</organism>
<dbReference type="InterPro" id="IPR027798">
    <property type="entry name" value="Ub_Mut7C"/>
</dbReference>
<evidence type="ECO:0000256" key="1">
    <source>
        <dbReference type="SAM" id="MobiDB-lite"/>
    </source>
</evidence>
<dbReference type="InterPro" id="IPR002782">
    <property type="entry name" value="Mut7-C_RNAse_dom"/>
</dbReference>
<dbReference type="PANTHER" id="PTHR39081:SF1">
    <property type="entry name" value="MUT7-C RNASE DOMAIN-CONTAINING PROTEIN"/>
    <property type="match status" value="1"/>
</dbReference>
<dbReference type="Pfam" id="PF01927">
    <property type="entry name" value="Mut7-C"/>
    <property type="match status" value="1"/>
</dbReference>
<dbReference type="EMBL" id="BHZC01000001">
    <property type="protein sequence ID" value="GCD39738.1"/>
    <property type="molecule type" value="Genomic_DNA"/>
</dbReference>
<dbReference type="Pfam" id="PF14451">
    <property type="entry name" value="Ub-Mut7C"/>
    <property type="match status" value="1"/>
</dbReference>
<evidence type="ECO:0008006" key="6">
    <source>
        <dbReference type="Google" id="ProtNLM"/>
    </source>
</evidence>
<reference evidence="4 5" key="1">
    <citation type="submission" date="2018-11" db="EMBL/GenBank/DDBJ databases">
        <title>Whole genome sequence of Streptomyces chrestomyceticus NBRC 13444(T).</title>
        <authorList>
            <person name="Komaki H."/>
            <person name="Tamura T."/>
        </authorList>
    </citation>
    <scope>NUCLEOTIDE SEQUENCE [LARGE SCALE GENOMIC DNA]</scope>
    <source>
        <strain evidence="4 5">NBRC 13444</strain>
    </source>
</reference>
<feature type="domain" description="Mut7-C RNAse" evidence="2">
    <location>
        <begin position="121"/>
        <end position="262"/>
    </location>
</feature>
<sequence>MARGRKWPRRGRRGPGWPGTHRCVARWHPDGVNRPEIHCTVAPELRLFVPADRRQGRTALRTDGTSALGHVVESLGVPLTEVGRLLVDGREVPVSHVPRDGESVEVCAVGRPQEVPGAPLRFLLDVHLGTLARRLRLLGVDAAYESEDIGDPALAARSAAERRVLLSRDRGLLRRRENWAGAYVYSDRPDEQLRDVLGRFAPELAPWTRCTACNGLLKEAEKGTVEERLEGGTRRTYDVFAQCTVCDRVYWHGAHHARLEAVVDAAVREFGGAAAKTGTGTVVPRDGSAAQG</sequence>
<dbReference type="Proteomes" id="UP000287830">
    <property type="component" value="Unassembled WGS sequence"/>
</dbReference>
<protein>
    <recommendedName>
        <fullName evidence="6">DUF82 domain-containing protein</fullName>
    </recommendedName>
</protein>
<evidence type="ECO:0000313" key="4">
    <source>
        <dbReference type="EMBL" id="GCD39738.1"/>
    </source>
</evidence>